<dbReference type="EnsemblPlants" id="evm.model.07.1337">
    <property type="protein sequence ID" value="cds.evm.model.07.1337"/>
    <property type="gene ID" value="evm.TU.07.1337"/>
</dbReference>
<reference evidence="1" key="1">
    <citation type="submission" date="2018-11" db="EMBL/GenBank/DDBJ databases">
        <authorList>
            <person name="Grassa J C."/>
        </authorList>
    </citation>
    <scope>NUCLEOTIDE SEQUENCE [LARGE SCALE GENOMIC DNA]</scope>
</reference>
<dbReference type="Proteomes" id="UP000596661">
    <property type="component" value="Chromosome 7"/>
</dbReference>
<evidence type="ECO:0008006" key="3">
    <source>
        <dbReference type="Google" id="ProtNLM"/>
    </source>
</evidence>
<dbReference type="EMBL" id="UZAU01000661">
    <property type="status" value="NOT_ANNOTATED_CDS"/>
    <property type="molecule type" value="Genomic_DNA"/>
</dbReference>
<evidence type="ECO:0000313" key="1">
    <source>
        <dbReference type="EnsemblPlants" id="cds.evm.model.07.1337"/>
    </source>
</evidence>
<accession>A0A803Q295</accession>
<sequence length="125" mass="14080">MSPFTMTNALMPSTRFNEDALQRIDFNLNEDEPVAEEATRVEGYNPEHSDIPPPTVDAPVVGKADPEVQTGYHLASALDETDQSSSSDSATSWWKFLWSLHFPLKVRIFTWREFHNALPDATSLV</sequence>
<keyword evidence="2" id="KW-1185">Reference proteome</keyword>
<dbReference type="AlphaFoldDB" id="A0A803Q295"/>
<proteinExistence type="predicted"/>
<protein>
    <recommendedName>
        <fullName evidence="3">Reverse transcriptase zinc-binding domain-containing protein</fullName>
    </recommendedName>
</protein>
<name>A0A803Q295_CANSA</name>
<organism evidence="1 2">
    <name type="scientific">Cannabis sativa</name>
    <name type="common">Hemp</name>
    <name type="synonym">Marijuana</name>
    <dbReference type="NCBI Taxonomy" id="3483"/>
    <lineage>
        <taxon>Eukaryota</taxon>
        <taxon>Viridiplantae</taxon>
        <taxon>Streptophyta</taxon>
        <taxon>Embryophyta</taxon>
        <taxon>Tracheophyta</taxon>
        <taxon>Spermatophyta</taxon>
        <taxon>Magnoliopsida</taxon>
        <taxon>eudicotyledons</taxon>
        <taxon>Gunneridae</taxon>
        <taxon>Pentapetalae</taxon>
        <taxon>rosids</taxon>
        <taxon>fabids</taxon>
        <taxon>Rosales</taxon>
        <taxon>Cannabaceae</taxon>
        <taxon>Cannabis</taxon>
    </lineage>
</organism>
<dbReference type="Gramene" id="evm.model.07.1337">
    <property type="protein sequence ID" value="cds.evm.model.07.1337"/>
    <property type="gene ID" value="evm.TU.07.1337"/>
</dbReference>
<reference evidence="1" key="2">
    <citation type="submission" date="2021-03" db="UniProtKB">
        <authorList>
            <consortium name="EnsemblPlants"/>
        </authorList>
    </citation>
    <scope>IDENTIFICATION</scope>
</reference>
<evidence type="ECO:0000313" key="2">
    <source>
        <dbReference type="Proteomes" id="UP000596661"/>
    </source>
</evidence>